<evidence type="ECO:0000256" key="2">
    <source>
        <dbReference type="SAM" id="SignalP"/>
    </source>
</evidence>
<dbReference type="EMBL" id="JBBPEH010000004">
    <property type="protein sequence ID" value="KAK7540057.1"/>
    <property type="molecule type" value="Genomic_DNA"/>
</dbReference>
<evidence type="ECO:0000313" key="4">
    <source>
        <dbReference type="Proteomes" id="UP001360953"/>
    </source>
</evidence>
<keyword evidence="4" id="KW-1185">Reference proteome</keyword>
<organism evidence="3 4">
    <name type="scientific">Phyllosticta citribraziliensis</name>
    <dbReference type="NCBI Taxonomy" id="989973"/>
    <lineage>
        <taxon>Eukaryota</taxon>
        <taxon>Fungi</taxon>
        <taxon>Dikarya</taxon>
        <taxon>Ascomycota</taxon>
        <taxon>Pezizomycotina</taxon>
        <taxon>Dothideomycetes</taxon>
        <taxon>Dothideomycetes incertae sedis</taxon>
        <taxon>Botryosphaeriales</taxon>
        <taxon>Phyllostictaceae</taxon>
        <taxon>Phyllosticta</taxon>
    </lineage>
</organism>
<sequence>MASVLPFSSPPVLSLFLSLSLVHPPSSQSHHGRACQTPAPPSGITQLPDSRRRHAPLHTDQPLNAAKAAVSLGVAAGLEVEARFRHALDLLDHFELFAHGHRDGGADRRHVIDVIHVILRLPGR</sequence>
<evidence type="ECO:0000313" key="3">
    <source>
        <dbReference type="EMBL" id="KAK7540057.1"/>
    </source>
</evidence>
<protein>
    <submittedName>
        <fullName evidence="3">Uncharacterized protein</fullName>
    </submittedName>
</protein>
<comment type="caution">
    <text evidence="3">The sequence shown here is derived from an EMBL/GenBank/DDBJ whole genome shotgun (WGS) entry which is preliminary data.</text>
</comment>
<reference evidence="3 4" key="1">
    <citation type="submission" date="2024-04" db="EMBL/GenBank/DDBJ databases">
        <title>Phyllosticta paracitricarpa is synonymous to the EU quarantine fungus P. citricarpa based on phylogenomic analyses.</title>
        <authorList>
            <consortium name="Lawrence Berkeley National Laboratory"/>
            <person name="Van ingen-buijs V.A."/>
            <person name="Van westerhoven A.C."/>
            <person name="Haridas S."/>
            <person name="Skiadas P."/>
            <person name="Martin F."/>
            <person name="Groenewald J.Z."/>
            <person name="Crous P.W."/>
            <person name="Seidl M.F."/>
        </authorList>
    </citation>
    <scope>NUCLEOTIDE SEQUENCE [LARGE SCALE GENOMIC DNA]</scope>
    <source>
        <strain evidence="3 4">CPC 17464</strain>
    </source>
</reference>
<dbReference type="Proteomes" id="UP001360953">
    <property type="component" value="Unassembled WGS sequence"/>
</dbReference>
<feature type="signal peptide" evidence="2">
    <location>
        <begin position="1"/>
        <end position="29"/>
    </location>
</feature>
<gene>
    <name evidence="3" type="ORF">J3D65DRAFT_620623</name>
</gene>
<feature type="region of interest" description="Disordered" evidence="1">
    <location>
        <begin position="26"/>
        <end position="61"/>
    </location>
</feature>
<evidence type="ECO:0000256" key="1">
    <source>
        <dbReference type="SAM" id="MobiDB-lite"/>
    </source>
</evidence>
<proteinExistence type="predicted"/>
<keyword evidence="2" id="KW-0732">Signal</keyword>
<feature type="chain" id="PRO_5045987305" evidence="2">
    <location>
        <begin position="30"/>
        <end position="124"/>
    </location>
</feature>
<accession>A0ABR1LXY9</accession>
<name>A0ABR1LXY9_9PEZI</name>
<dbReference type="GeneID" id="92032789"/>
<dbReference type="RefSeq" id="XP_066657328.1">
    <property type="nucleotide sequence ID" value="XM_066799883.1"/>
</dbReference>